<dbReference type="GO" id="GO:0043799">
    <property type="term" value="F:glycine oxidase activity"/>
    <property type="evidence" value="ECO:0007669"/>
    <property type="project" value="UniProtKB-EC"/>
</dbReference>
<evidence type="ECO:0000256" key="6">
    <source>
        <dbReference type="SAM" id="MobiDB-lite"/>
    </source>
</evidence>
<dbReference type="AlphaFoldDB" id="A0A7X8TLQ8"/>
<keyword evidence="3 8" id="KW-0560">Oxidoreductase</keyword>
<feature type="compositionally biased region" description="Low complexity" evidence="6">
    <location>
        <begin position="40"/>
        <end position="68"/>
    </location>
</feature>
<evidence type="ECO:0000256" key="2">
    <source>
        <dbReference type="ARBA" id="ARBA00022977"/>
    </source>
</evidence>
<comment type="pathway">
    <text evidence="1">Cofactor biosynthesis; thiamine diphosphate biosynthesis.</text>
</comment>
<dbReference type="InterPro" id="IPR036188">
    <property type="entry name" value="FAD/NAD-bd_sf"/>
</dbReference>
<evidence type="ECO:0000313" key="8">
    <source>
        <dbReference type="EMBL" id="NLS10909.1"/>
    </source>
</evidence>
<comment type="caution">
    <text evidence="8">The sequence shown here is derived from an EMBL/GenBank/DDBJ whole genome shotgun (WGS) entry which is preliminary data.</text>
</comment>
<keyword evidence="2" id="KW-0784">Thiamine biosynthesis</keyword>
<dbReference type="Proteomes" id="UP000523139">
    <property type="component" value="Unassembled WGS sequence"/>
</dbReference>
<dbReference type="SUPFAM" id="SSF54373">
    <property type="entry name" value="FAD-linked reductases, C-terminal domain"/>
    <property type="match status" value="1"/>
</dbReference>
<gene>
    <name evidence="8" type="primary">thiO</name>
    <name evidence="8" type="ORF">HGQ17_13080</name>
</gene>
<dbReference type="GO" id="GO:0009228">
    <property type="term" value="P:thiamine biosynthetic process"/>
    <property type="evidence" value="ECO:0007669"/>
    <property type="project" value="UniProtKB-KW"/>
</dbReference>
<evidence type="ECO:0000256" key="4">
    <source>
        <dbReference type="ARBA" id="ARBA00049872"/>
    </source>
</evidence>
<keyword evidence="9" id="KW-1185">Reference proteome</keyword>
<dbReference type="Gene3D" id="3.50.50.60">
    <property type="entry name" value="FAD/NAD(P)-binding domain"/>
    <property type="match status" value="1"/>
</dbReference>
<dbReference type="GO" id="GO:0050660">
    <property type="term" value="F:flavin adenine dinucleotide binding"/>
    <property type="evidence" value="ECO:0007669"/>
    <property type="project" value="InterPro"/>
</dbReference>
<dbReference type="EMBL" id="JABAHY010000017">
    <property type="protein sequence ID" value="NLS10909.1"/>
    <property type="molecule type" value="Genomic_DNA"/>
</dbReference>
<dbReference type="Pfam" id="PF01266">
    <property type="entry name" value="DAO"/>
    <property type="match status" value="1"/>
</dbReference>
<accession>A0A7X8TLQ8</accession>
<organism evidence="8 9">
    <name type="scientific">Nesterenkonia sedimenti</name>
    <dbReference type="NCBI Taxonomy" id="1463632"/>
    <lineage>
        <taxon>Bacteria</taxon>
        <taxon>Bacillati</taxon>
        <taxon>Actinomycetota</taxon>
        <taxon>Actinomycetes</taxon>
        <taxon>Micrococcales</taxon>
        <taxon>Micrococcaceae</taxon>
        <taxon>Nesterenkonia</taxon>
    </lineage>
</organism>
<name>A0A7X8TLQ8_9MICC</name>
<protein>
    <recommendedName>
        <fullName evidence="5">glycine oxidase</fullName>
        <ecNumber evidence="5">1.4.3.19</ecNumber>
    </recommendedName>
</protein>
<feature type="compositionally biased region" description="Polar residues" evidence="6">
    <location>
        <begin position="19"/>
        <end position="34"/>
    </location>
</feature>
<sequence length="479" mass="50086">MGSGSASWVQKARYPQRVAPSQTDTEQPAQTRTPTRGAESANSAPRTSAATAAKTTSSVSQAASAATAGVPRSIQRAPESAPRTAVVGAGVVGLLTAWQLRLAGHAVTILDPAPGSEASHAAAGMLAPIGEVQYGQQQLWDLMTAARAEYPPLFQTLAAATAEPTGYRDTPSYLVAADPGDKDAVADLVSVQQAQGMTVEPLTGSRLRRAEPALAPGLAKAWEVPSDHQVNPRQLIRCVNAALTAELDPSSFATPGPRASWLHSAVTAIETTDDDAGSPQVTITTGEGPHTFDSVVISPGLGYTEIRGIPQEHPVPLRPVHGDVIRLRVREEQLAPGEGHLISATIRARVAGRPVYLVPRAPEDPLEPRGLVIGASSREDGLAGTHTGSVQELLEDAAAVLPAVRESELVEITTRARPGTPDDRPYLGEVSPGVVVSTGYHRHGILLAPLAARLAAALVTGTQLSQNDTEYLEAMRLGR</sequence>
<dbReference type="GO" id="GO:0009229">
    <property type="term" value="P:thiamine diphosphate biosynthetic process"/>
    <property type="evidence" value="ECO:0007669"/>
    <property type="project" value="UniProtKB-UniPathway"/>
</dbReference>
<reference evidence="8 9" key="1">
    <citation type="submission" date="2020-04" db="EMBL/GenBank/DDBJ databases">
        <title>Nesterenkonia sp. nov., isolated from marine sediment.</title>
        <authorList>
            <person name="Zhang G."/>
        </authorList>
    </citation>
    <scope>NUCLEOTIDE SEQUENCE [LARGE SCALE GENOMIC DNA]</scope>
    <source>
        <strain evidence="8 9">MY13</strain>
    </source>
</reference>
<dbReference type="PANTHER" id="PTHR13847">
    <property type="entry name" value="SARCOSINE DEHYDROGENASE-RELATED"/>
    <property type="match status" value="1"/>
</dbReference>
<feature type="domain" description="FAD dependent oxidoreductase" evidence="7">
    <location>
        <begin position="84"/>
        <end position="458"/>
    </location>
</feature>
<dbReference type="InterPro" id="IPR012727">
    <property type="entry name" value="Gly_oxidase_ThiO"/>
</dbReference>
<evidence type="ECO:0000256" key="3">
    <source>
        <dbReference type="ARBA" id="ARBA00023002"/>
    </source>
</evidence>
<dbReference type="EC" id="1.4.3.19" evidence="5"/>
<evidence type="ECO:0000313" key="9">
    <source>
        <dbReference type="Proteomes" id="UP000523139"/>
    </source>
</evidence>
<comment type="catalytic activity">
    <reaction evidence="4">
        <text>glycine + O2 + H2O = glyoxylate + H2O2 + NH4(+)</text>
        <dbReference type="Rhea" id="RHEA:11532"/>
        <dbReference type="ChEBI" id="CHEBI:15377"/>
        <dbReference type="ChEBI" id="CHEBI:15379"/>
        <dbReference type="ChEBI" id="CHEBI:16240"/>
        <dbReference type="ChEBI" id="CHEBI:28938"/>
        <dbReference type="ChEBI" id="CHEBI:36655"/>
        <dbReference type="ChEBI" id="CHEBI:57305"/>
        <dbReference type="EC" id="1.4.3.19"/>
    </reaction>
</comment>
<feature type="region of interest" description="Disordered" evidence="6">
    <location>
        <begin position="1"/>
        <end position="82"/>
    </location>
</feature>
<dbReference type="GO" id="GO:0005737">
    <property type="term" value="C:cytoplasm"/>
    <property type="evidence" value="ECO:0007669"/>
    <property type="project" value="TreeGrafter"/>
</dbReference>
<dbReference type="PANTHER" id="PTHR13847:SF289">
    <property type="entry name" value="GLYCINE OXIDASE"/>
    <property type="match status" value="1"/>
</dbReference>
<dbReference type="UniPathway" id="UPA00060"/>
<evidence type="ECO:0000259" key="7">
    <source>
        <dbReference type="Pfam" id="PF01266"/>
    </source>
</evidence>
<dbReference type="SUPFAM" id="SSF51905">
    <property type="entry name" value="FAD/NAD(P)-binding domain"/>
    <property type="match status" value="1"/>
</dbReference>
<evidence type="ECO:0000256" key="1">
    <source>
        <dbReference type="ARBA" id="ARBA00004948"/>
    </source>
</evidence>
<dbReference type="InterPro" id="IPR006076">
    <property type="entry name" value="FAD-dep_OxRdtase"/>
</dbReference>
<dbReference type="Gene3D" id="3.30.9.10">
    <property type="entry name" value="D-Amino Acid Oxidase, subunit A, domain 2"/>
    <property type="match status" value="1"/>
</dbReference>
<evidence type="ECO:0000256" key="5">
    <source>
        <dbReference type="ARBA" id="ARBA00050018"/>
    </source>
</evidence>
<dbReference type="NCBIfam" id="TIGR02352">
    <property type="entry name" value="thiamin_ThiO"/>
    <property type="match status" value="1"/>
</dbReference>
<proteinExistence type="predicted"/>